<accession>A0A1N6ZKK3</accession>
<organism evidence="2 3">
    <name type="scientific">Aromatoleum tolulyticum</name>
    <dbReference type="NCBI Taxonomy" id="34027"/>
    <lineage>
        <taxon>Bacteria</taxon>
        <taxon>Pseudomonadati</taxon>
        <taxon>Pseudomonadota</taxon>
        <taxon>Betaproteobacteria</taxon>
        <taxon>Rhodocyclales</taxon>
        <taxon>Rhodocyclaceae</taxon>
        <taxon>Aromatoleum</taxon>
    </lineage>
</organism>
<dbReference type="InterPro" id="IPR052748">
    <property type="entry name" value="ISR_Activator"/>
</dbReference>
<dbReference type="PANTHER" id="PTHR45011">
    <property type="entry name" value="DAP3-BINDING CELL DEATH ENHANCER 1"/>
    <property type="match status" value="1"/>
</dbReference>
<reference evidence="3" key="1">
    <citation type="submission" date="2017-01" db="EMBL/GenBank/DDBJ databases">
        <authorList>
            <person name="Varghese N."/>
            <person name="Submissions S."/>
        </authorList>
    </citation>
    <scope>NUCLEOTIDE SEQUENCE [LARGE SCALE GENOMIC DNA]</scope>
    <source>
        <strain evidence="3">ATCC 51758</strain>
    </source>
</reference>
<dbReference type="RefSeq" id="WP_076603340.1">
    <property type="nucleotide sequence ID" value="NZ_FTMD01000012.1"/>
</dbReference>
<dbReference type="AlphaFoldDB" id="A0A1N6ZKK3"/>
<keyword evidence="3" id="KW-1185">Reference proteome</keyword>
<dbReference type="EMBL" id="FTMD01000012">
    <property type="protein sequence ID" value="SIR27349.1"/>
    <property type="molecule type" value="Genomic_DNA"/>
</dbReference>
<dbReference type="SUPFAM" id="SSF81901">
    <property type="entry name" value="HCP-like"/>
    <property type="match status" value="1"/>
</dbReference>
<dbReference type="InterPro" id="IPR006597">
    <property type="entry name" value="Sel1-like"/>
</dbReference>
<feature type="signal peptide" evidence="1">
    <location>
        <begin position="1"/>
        <end position="31"/>
    </location>
</feature>
<evidence type="ECO:0000313" key="2">
    <source>
        <dbReference type="EMBL" id="SIR27349.1"/>
    </source>
</evidence>
<dbReference type="SMART" id="SM00671">
    <property type="entry name" value="SEL1"/>
    <property type="match status" value="3"/>
</dbReference>
<evidence type="ECO:0000256" key="1">
    <source>
        <dbReference type="SAM" id="SignalP"/>
    </source>
</evidence>
<name>A0A1N6ZKK3_9RHOO</name>
<dbReference type="OrthoDB" id="9179451at2"/>
<feature type="chain" id="PRO_5012501084" description="Sel1 repeat-containing protein" evidence="1">
    <location>
        <begin position="32"/>
        <end position="217"/>
    </location>
</feature>
<dbReference type="InterPro" id="IPR011990">
    <property type="entry name" value="TPR-like_helical_dom_sf"/>
</dbReference>
<dbReference type="PANTHER" id="PTHR45011:SF1">
    <property type="entry name" value="DAP3-BINDING CELL DEATH ENHANCER 1"/>
    <property type="match status" value="1"/>
</dbReference>
<dbReference type="Proteomes" id="UP000186819">
    <property type="component" value="Unassembled WGS sequence"/>
</dbReference>
<evidence type="ECO:0000313" key="3">
    <source>
        <dbReference type="Proteomes" id="UP000186819"/>
    </source>
</evidence>
<dbReference type="Gene3D" id="1.25.40.10">
    <property type="entry name" value="Tetratricopeptide repeat domain"/>
    <property type="match status" value="1"/>
</dbReference>
<keyword evidence="1" id="KW-0732">Signal</keyword>
<protein>
    <recommendedName>
        <fullName evidence="4">Sel1 repeat-containing protein</fullName>
    </recommendedName>
</protein>
<proteinExistence type="predicted"/>
<dbReference type="STRING" id="34027.SAMN05421829_11248"/>
<sequence length="217" mass="22802">MKLPGTEKFVPAFSHALLVLALLSTAPVAFADAEADYKRGREAYRVNDVVGAMEPLKKAADAGHAGAQALYGSILDSAELDDEALPYLQKAAAQGDMDGEYGLAKMYFTGEAKAPSDAETGRLMRAAASKGHQLAIVTIALAFVRGEKRLNADNPAAPEASEFLLKAAELGEVDAIKAVVDGYRGGKYGFTADAAKAELWDSRLAAILGTLKKGAKK</sequence>
<gene>
    <name evidence="2" type="ORF">SAMN05421829_11248</name>
</gene>
<evidence type="ECO:0008006" key="4">
    <source>
        <dbReference type="Google" id="ProtNLM"/>
    </source>
</evidence>